<accession>A0ABV6NIV7</accession>
<dbReference type="EMBL" id="JBHLTR010000037">
    <property type="protein sequence ID" value="MFC0560700.1"/>
    <property type="molecule type" value="Genomic_DNA"/>
</dbReference>
<sequence>MASANETFHDELNISLVGDYLRKQLENMGINVMHEKRDIQAVVEKEGLTYADSYDVTRNYIKETIEKHDSIQMVLVFTEILYQDNVR</sequence>
<evidence type="ECO:0000313" key="2">
    <source>
        <dbReference type="Proteomes" id="UP001589833"/>
    </source>
</evidence>
<dbReference type="InterPro" id="IPR010897">
    <property type="entry name" value="Spore_II_P"/>
</dbReference>
<evidence type="ECO:0000313" key="1">
    <source>
        <dbReference type="EMBL" id="MFC0560700.1"/>
    </source>
</evidence>
<gene>
    <name evidence="1" type="ORF">ACFFH4_17105</name>
</gene>
<protein>
    <submittedName>
        <fullName evidence="1">Stage II sporulation protein P</fullName>
    </submittedName>
</protein>
<dbReference type="Pfam" id="PF07454">
    <property type="entry name" value="SpoIIP"/>
    <property type="match status" value="1"/>
</dbReference>
<comment type="caution">
    <text evidence="1">The sequence shown here is derived from an EMBL/GenBank/DDBJ whole genome shotgun (WGS) entry which is preliminary data.</text>
</comment>
<name>A0ABV6NIV7_9BACI</name>
<organism evidence="1 2">
    <name type="scientific">Halalkalibacter alkalisediminis</name>
    <dbReference type="NCBI Taxonomy" id="935616"/>
    <lineage>
        <taxon>Bacteria</taxon>
        <taxon>Bacillati</taxon>
        <taxon>Bacillota</taxon>
        <taxon>Bacilli</taxon>
        <taxon>Bacillales</taxon>
        <taxon>Bacillaceae</taxon>
        <taxon>Halalkalibacter</taxon>
    </lineage>
</organism>
<dbReference type="RefSeq" id="WP_273847898.1">
    <property type="nucleotide sequence ID" value="NZ_JAQQWT010000039.1"/>
</dbReference>
<reference evidence="1 2" key="1">
    <citation type="submission" date="2024-09" db="EMBL/GenBank/DDBJ databases">
        <authorList>
            <person name="Sun Q."/>
            <person name="Mori K."/>
        </authorList>
    </citation>
    <scope>NUCLEOTIDE SEQUENCE [LARGE SCALE GENOMIC DNA]</scope>
    <source>
        <strain evidence="1 2">NCAIM B.02301</strain>
    </source>
</reference>
<keyword evidence="2" id="KW-1185">Reference proteome</keyword>
<proteinExistence type="predicted"/>
<dbReference type="Proteomes" id="UP001589833">
    <property type="component" value="Unassembled WGS sequence"/>
</dbReference>